<accession>A0A0M0JNE5</accession>
<organism evidence="3 4">
    <name type="scientific">Chrysochromulina tobinii</name>
    <dbReference type="NCBI Taxonomy" id="1460289"/>
    <lineage>
        <taxon>Eukaryota</taxon>
        <taxon>Haptista</taxon>
        <taxon>Haptophyta</taxon>
        <taxon>Prymnesiophyceae</taxon>
        <taxon>Prymnesiales</taxon>
        <taxon>Chrysochromulinaceae</taxon>
        <taxon>Chrysochromulina</taxon>
    </lineage>
</organism>
<keyword evidence="4" id="KW-1185">Reference proteome</keyword>
<evidence type="ECO:0000256" key="2">
    <source>
        <dbReference type="SAM" id="SignalP"/>
    </source>
</evidence>
<protein>
    <submittedName>
        <fullName evidence="3">Uncharacterized protein</fullName>
    </submittedName>
</protein>
<keyword evidence="2" id="KW-0732">Signal</keyword>
<comment type="caution">
    <text evidence="3">The sequence shown here is derived from an EMBL/GenBank/DDBJ whole genome shotgun (WGS) entry which is preliminary data.</text>
</comment>
<proteinExistence type="predicted"/>
<sequence length="89" mass="9119">MMFLKAAIAFAAIAGVSAAAPSKIEMSRVVVSPSAQYGELLALRGGAAPAAPKKEAAKPKPKAAPKPVAKPVSKPAPKKDAKKDDKKKK</sequence>
<evidence type="ECO:0000313" key="3">
    <source>
        <dbReference type="EMBL" id="KOO27990.1"/>
    </source>
</evidence>
<evidence type="ECO:0000313" key="4">
    <source>
        <dbReference type="Proteomes" id="UP000037460"/>
    </source>
</evidence>
<feature type="signal peptide" evidence="2">
    <location>
        <begin position="1"/>
        <end position="18"/>
    </location>
</feature>
<name>A0A0M0JNE5_9EUKA</name>
<feature type="region of interest" description="Disordered" evidence="1">
    <location>
        <begin position="48"/>
        <end position="89"/>
    </location>
</feature>
<dbReference type="EMBL" id="JWZX01002637">
    <property type="protein sequence ID" value="KOO27990.1"/>
    <property type="molecule type" value="Genomic_DNA"/>
</dbReference>
<feature type="compositionally biased region" description="Low complexity" evidence="1">
    <location>
        <begin position="65"/>
        <end position="75"/>
    </location>
</feature>
<feature type="compositionally biased region" description="Basic and acidic residues" evidence="1">
    <location>
        <begin position="77"/>
        <end position="89"/>
    </location>
</feature>
<dbReference type="AlphaFoldDB" id="A0A0M0JNE5"/>
<reference evidence="4" key="1">
    <citation type="journal article" date="2015" name="PLoS Genet.">
        <title>Genome Sequence and Transcriptome Analyses of Chrysochromulina tobin: Metabolic Tools for Enhanced Algal Fitness in the Prominent Order Prymnesiales (Haptophyceae).</title>
        <authorList>
            <person name="Hovde B.T."/>
            <person name="Deodato C.R."/>
            <person name="Hunsperger H.M."/>
            <person name="Ryken S.A."/>
            <person name="Yost W."/>
            <person name="Jha R.K."/>
            <person name="Patterson J."/>
            <person name="Monnat R.J. Jr."/>
            <person name="Barlow S.B."/>
            <person name="Starkenburg S.R."/>
            <person name="Cattolico R.A."/>
        </authorList>
    </citation>
    <scope>NUCLEOTIDE SEQUENCE</scope>
    <source>
        <strain evidence="4">CCMP291</strain>
    </source>
</reference>
<gene>
    <name evidence="3" type="ORF">Ctob_001471</name>
</gene>
<evidence type="ECO:0000256" key="1">
    <source>
        <dbReference type="SAM" id="MobiDB-lite"/>
    </source>
</evidence>
<dbReference type="Proteomes" id="UP000037460">
    <property type="component" value="Unassembled WGS sequence"/>
</dbReference>
<feature type="chain" id="PRO_5005602003" evidence="2">
    <location>
        <begin position="19"/>
        <end position="89"/>
    </location>
</feature>